<reference evidence="2 3" key="1">
    <citation type="submission" date="2018-12" db="EMBL/GenBank/DDBJ databases">
        <authorList>
            <consortium name="Pathogen Informatics"/>
        </authorList>
    </citation>
    <scope>NUCLEOTIDE SEQUENCE [LARGE SCALE GENOMIC DNA]</scope>
    <source>
        <strain evidence="2 3">NCTC6754</strain>
    </source>
</reference>
<proteinExistence type="predicted"/>
<organism evidence="2 3">
    <name type="scientific">Salmonella enterica I</name>
    <dbReference type="NCBI Taxonomy" id="59201"/>
    <lineage>
        <taxon>Bacteria</taxon>
        <taxon>Pseudomonadati</taxon>
        <taxon>Pseudomonadota</taxon>
        <taxon>Gammaproteobacteria</taxon>
        <taxon>Enterobacterales</taxon>
        <taxon>Enterobacteriaceae</taxon>
        <taxon>Salmonella</taxon>
    </lineage>
</organism>
<dbReference type="AlphaFoldDB" id="A0A3S4IJE5"/>
<gene>
    <name evidence="2" type="ORF">NCTC6754_04931</name>
</gene>
<feature type="domain" description="Polysaccharide pyruvyl transferase" evidence="1">
    <location>
        <begin position="7"/>
        <end position="185"/>
    </location>
</feature>
<evidence type="ECO:0000259" key="1">
    <source>
        <dbReference type="Pfam" id="PF04230"/>
    </source>
</evidence>
<dbReference type="InterPro" id="IPR007345">
    <property type="entry name" value="Polysacch_pyruvyl_Trfase"/>
</dbReference>
<name>A0A3S4IJE5_SALET</name>
<sequence length="231" mass="26021">MFLAATSALILRETVSRDLMTAAQIDTRKVEQGVDTAWLVERRHDEFVASYAVQHWLDVTARRKTVAITLRDLEPFDKRLGTTQQAYEQAFAQVVNRLIADGYQVLALSTCTSIDRYNRDDRMVALRMAKYVNDSENFHIAMDELNDVEIGKILASCVLTIGTRLHSAIISMNFGTPAIAINYEHKIRRDYAAARPGGIGHRYPSLAERFITKRGGRYAQSIALRLKAKSG</sequence>
<evidence type="ECO:0000313" key="3">
    <source>
        <dbReference type="Proteomes" id="UP000269208"/>
    </source>
</evidence>
<accession>A0A3S4IJE5</accession>
<dbReference type="Proteomes" id="UP000269208">
    <property type="component" value="Chromosome"/>
</dbReference>
<dbReference type="PANTHER" id="PTHR36836:SF1">
    <property type="entry name" value="COLANIC ACID BIOSYNTHESIS PROTEIN WCAK"/>
    <property type="match status" value="1"/>
</dbReference>
<dbReference type="Pfam" id="PF04230">
    <property type="entry name" value="PS_pyruv_trans"/>
    <property type="match status" value="1"/>
</dbReference>
<dbReference type="PANTHER" id="PTHR36836">
    <property type="entry name" value="COLANIC ACID BIOSYNTHESIS PROTEIN WCAK"/>
    <property type="match status" value="1"/>
</dbReference>
<dbReference type="EMBL" id="LR134190">
    <property type="protein sequence ID" value="VEB57519.1"/>
    <property type="molecule type" value="Genomic_DNA"/>
</dbReference>
<evidence type="ECO:0000313" key="2">
    <source>
        <dbReference type="EMBL" id="VEB57519.1"/>
    </source>
</evidence>
<protein>
    <submittedName>
        <fullName evidence="2">Colanic acid biosynthesis protein</fullName>
    </submittedName>
</protein>